<gene>
    <name evidence="1" type="ORF">MAXJ12_00180</name>
</gene>
<reference evidence="1 2" key="1">
    <citation type="journal article" date="2012" name="J. Bacteriol.">
        <title>Draft Genome Sequence of Mesorhizobium alhagi CCNWXJ12-2T, a Novel Salt-Resistant Species Isolated from the Desert of Northwestern China.</title>
        <authorList>
            <person name="Zhou M."/>
            <person name="Chen W."/>
            <person name="Chen H."/>
            <person name="Wei G."/>
        </authorList>
    </citation>
    <scope>NUCLEOTIDE SEQUENCE [LARGE SCALE GENOMIC DNA]</scope>
    <source>
        <strain evidence="1 2">CCNWXJ12-2</strain>
    </source>
</reference>
<accession>H0HIT3</accession>
<proteinExistence type="predicted"/>
<name>H0HIT3_9HYPH</name>
<dbReference type="Proteomes" id="UP000003250">
    <property type="component" value="Unassembled WGS sequence"/>
</dbReference>
<evidence type="ECO:0000313" key="2">
    <source>
        <dbReference type="Proteomes" id="UP000003250"/>
    </source>
</evidence>
<sequence length="282" mass="31799">MIYFKDESVSPSMIDTTQLLKVNEFRESLGGEGLLYWNFKSNFDFEKLLRLHLARKIQNFVSGSKKLEGTPPRDVVLPSSEILEDDEELGLFDYAELFENKFAELKEATGRMGEATSELGERLRARTAETKELTQNSFGNVDRGAATRIISLAAADLKQYSTRLDAEIPLYQQAFASGIDAFIKYVSMIGDMNKSEDNLAQAKDGLASVLGLRGQLTMAKDTLRDFRQTISEMPRMTSELNKAKRVTVSSMGNLLDEFVRQENLLSASEKVIRDIVEERERP</sequence>
<protein>
    <submittedName>
        <fullName evidence="1">Uncharacterized protein</fullName>
    </submittedName>
</protein>
<organism evidence="1 2">
    <name type="scientific">Mesorhizobium alhagi CCNWXJ12-2</name>
    <dbReference type="NCBI Taxonomy" id="1107882"/>
    <lineage>
        <taxon>Bacteria</taxon>
        <taxon>Pseudomonadati</taxon>
        <taxon>Pseudomonadota</taxon>
        <taxon>Alphaproteobacteria</taxon>
        <taxon>Hyphomicrobiales</taxon>
        <taxon>Phyllobacteriaceae</taxon>
        <taxon>Allomesorhizobium</taxon>
    </lineage>
</organism>
<dbReference type="AlphaFoldDB" id="H0HIT3"/>
<evidence type="ECO:0000313" key="1">
    <source>
        <dbReference type="EMBL" id="EHK59350.1"/>
    </source>
</evidence>
<keyword evidence="2" id="KW-1185">Reference proteome</keyword>
<dbReference type="PATRIC" id="fig|1107882.3.peg.37"/>
<dbReference type="EMBL" id="AHAM01000002">
    <property type="protein sequence ID" value="EHK59350.1"/>
    <property type="molecule type" value="Genomic_DNA"/>
</dbReference>